<gene>
    <name evidence="9" type="primary">putP_2</name>
    <name evidence="9" type="ORF">IBLFYP30_02765</name>
</gene>
<feature type="transmembrane region" description="Helical" evidence="8">
    <location>
        <begin position="297"/>
        <end position="321"/>
    </location>
</feature>
<dbReference type="Gene3D" id="1.20.1730.10">
    <property type="entry name" value="Sodium/glucose cotransporter"/>
    <property type="match status" value="1"/>
</dbReference>
<feature type="transmembrane region" description="Helical" evidence="8">
    <location>
        <begin position="116"/>
        <end position="137"/>
    </location>
</feature>
<comment type="similarity">
    <text evidence="2 7">Belongs to the sodium:solute symporter (SSF) (TC 2.A.21) family.</text>
</comment>
<evidence type="ECO:0000313" key="9">
    <source>
        <dbReference type="EMBL" id="VYU45948.1"/>
    </source>
</evidence>
<feature type="transmembrane region" description="Helical" evidence="8">
    <location>
        <begin position="261"/>
        <end position="285"/>
    </location>
</feature>
<feature type="transmembrane region" description="Helical" evidence="8">
    <location>
        <begin position="440"/>
        <end position="458"/>
    </location>
</feature>
<keyword evidence="5 8" id="KW-1133">Transmembrane helix</keyword>
<evidence type="ECO:0000256" key="6">
    <source>
        <dbReference type="ARBA" id="ARBA00023136"/>
    </source>
</evidence>
<evidence type="ECO:0000256" key="1">
    <source>
        <dbReference type="ARBA" id="ARBA00004141"/>
    </source>
</evidence>
<dbReference type="Pfam" id="PF00474">
    <property type="entry name" value="SSF"/>
    <property type="match status" value="1"/>
</dbReference>
<evidence type="ECO:0000256" key="8">
    <source>
        <dbReference type="SAM" id="Phobius"/>
    </source>
</evidence>
<dbReference type="InterPro" id="IPR050277">
    <property type="entry name" value="Sodium:Solute_Symporter"/>
</dbReference>
<dbReference type="PANTHER" id="PTHR48086:SF7">
    <property type="entry name" value="SODIUM-SOLUTE SYMPORTER-RELATED"/>
    <property type="match status" value="1"/>
</dbReference>
<keyword evidence="4 8" id="KW-0812">Transmembrane</keyword>
<dbReference type="InterPro" id="IPR038377">
    <property type="entry name" value="Na/Glc_symporter_sf"/>
</dbReference>
<dbReference type="AlphaFoldDB" id="A0A6N3F1G7"/>
<proteinExistence type="inferred from homology"/>
<reference evidence="9" key="1">
    <citation type="submission" date="2019-11" db="EMBL/GenBank/DDBJ databases">
        <authorList>
            <person name="Feng L."/>
        </authorList>
    </citation>
    <scope>NUCLEOTIDE SEQUENCE</scope>
    <source>
        <strain evidence="9">IbartlettiiLFYP30</strain>
    </source>
</reference>
<evidence type="ECO:0000256" key="3">
    <source>
        <dbReference type="ARBA" id="ARBA00022448"/>
    </source>
</evidence>
<feature type="transmembrane region" description="Helical" evidence="8">
    <location>
        <begin position="149"/>
        <end position="168"/>
    </location>
</feature>
<keyword evidence="6 8" id="KW-0472">Membrane</keyword>
<feature type="transmembrane region" description="Helical" evidence="8">
    <location>
        <begin position="6"/>
        <end position="22"/>
    </location>
</feature>
<dbReference type="CDD" id="cd10322">
    <property type="entry name" value="SLC5sbd"/>
    <property type="match status" value="1"/>
</dbReference>
<dbReference type="PANTHER" id="PTHR48086">
    <property type="entry name" value="SODIUM/PROLINE SYMPORTER-RELATED"/>
    <property type="match status" value="1"/>
</dbReference>
<feature type="transmembrane region" description="Helical" evidence="8">
    <location>
        <begin position="356"/>
        <end position="374"/>
    </location>
</feature>
<protein>
    <submittedName>
        <fullName evidence="9">Sodium/proline symporter</fullName>
    </submittedName>
</protein>
<evidence type="ECO:0000256" key="5">
    <source>
        <dbReference type="ARBA" id="ARBA00022989"/>
    </source>
</evidence>
<feature type="transmembrane region" description="Helical" evidence="8">
    <location>
        <begin position="380"/>
        <end position="402"/>
    </location>
</feature>
<feature type="transmembrane region" description="Helical" evidence="8">
    <location>
        <begin position="75"/>
        <end position="95"/>
    </location>
</feature>
<dbReference type="InterPro" id="IPR001734">
    <property type="entry name" value="Na/solute_symporter"/>
</dbReference>
<organism evidence="9">
    <name type="scientific">Intestinibacter bartlettii</name>
    <dbReference type="NCBI Taxonomy" id="261299"/>
    <lineage>
        <taxon>Bacteria</taxon>
        <taxon>Bacillati</taxon>
        <taxon>Bacillota</taxon>
        <taxon>Clostridia</taxon>
        <taxon>Peptostreptococcales</taxon>
        <taxon>Peptostreptococcaceae</taxon>
        <taxon>Intestinibacter</taxon>
    </lineage>
</organism>
<feature type="transmembrane region" description="Helical" evidence="8">
    <location>
        <begin position="180"/>
        <end position="199"/>
    </location>
</feature>
<dbReference type="GO" id="GO:0022857">
    <property type="term" value="F:transmembrane transporter activity"/>
    <property type="evidence" value="ECO:0007669"/>
    <property type="project" value="InterPro"/>
</dbReference>
<dbReference type="EMBL" id="CACRUE010000039">
    <property type="protein sequence ID" value="VYU45948.1"/>
    <property type="molecule type" value="Genomic_DNA"/>
</dbReference>
<evidence type="ECO:0000256" key="2">
    <source>
        <dbReference type="ARBA" id="ARBA00006434"/>
    </source>
</evidence>
<feature type="transmembrane region" description="Helical" evidence="8">
    <location>
        <begin position="43"/>
        <end position="63"/>
    </location>
</feature>
<name>A0A6N3F1G7_9FIRM</name>
<accession>A0A6N3F1G7</accession>
<feature type="transmembrane region" description="Helical" evidence="8">
    <location>
        <begin position="219"/>
        <end position="240"/>
    </location>
</feature>
<dbReference type="PROSITE" id="PS50283">
    <property type="entry name" value="NA_SOLUT_SYMP_3"/>
    <property type="match status" value="1"/>
</dbReference>
<feature type="transmembrane region" description="Helical" evidence="8">
    <location>
        <begin position="414"/>
        <end position="434"/>
    </location>
</feature>
<evidence type="ECO:0000256" key="4">
    <source>
        <dbReference type="ARBA" id="ARBA00022692"/>
    </source>
</evidence>
<keyword evidence="3" id="KW-0813">Transport</keyword>
<sequence length="477" mass="50550">MNIPLIIVILYVAFLLGLGIFMSKKEKKDGENFLLYKGKNGTWITAVTIAGLAIGGASTIGIAQNAFVAGLSAGWYNVAWAFGAIIASFLVVKRFRHSGHNTVTGLVQDLFDKKTGVMMTIAMILIQCTIIALQYIAGGSILASLLPDIFNINTGTFFSFLIFMLVAFVGGMGSVSLSNIINISLIYFGIIVASIMVFFNQGGWDAAMQMASTSTDVPYLSFTDGMGIPAIIAWMVVMCGNTNSIQGVIQIGLTSKDDKSAVNGFRLGALMMIPIGFLCAMLGISSKALIQGVDATLALPMIILSLPPVIAGLTLSALWAADMSTACSMLIGCSTTVSQDIFFKTSMGQRYKDKAFAINKAIILIVGILTYILSSQLGSILNAMKVCLSMAIGTSIVVLGGLCLSKFAGKNAGFWTILVSVLSAGAWLFVPGIQNVFSDVGYLMLLTTGVTFIAVSLFDKNKVSSKNDLTQQKIASN</sequence>
<dbReference type="RefSeq" id="WP_034726550.1">
    <property type="nucleotide sequence ID" value="NZ_CACRUE010000039.1"/>
</dbReference>
<dbReference type="GO" id="GO:0005886">
    <property type="term" value="C:plasma membrane"/>
    <property type="evidence" value="ECO:0007669"/>
    <property type="project" value="TreeGrafter"/>
</dbReference>
<evidence type="ECO:0000256" key="7">
    <source>
        <dbReference type="RuleBase" id="RU362091"/>
    </source>
</evidence>
<comment type="subcellular location">
    <subcellularLocation>
        <location evidence="1">Membrane</location>
        <topology evidence="1">Multi-pass membrane protein</topology>
    </subcellularLocation>
</comment>